<keyword evidence="1" id="KW-0812">Transmembrane</keyword>
<reference evidence="2" key="2">
    <citation type="journal article" date="2010" name="Science">
        <title>The genome of the Western clawed frog Xenopus tropicalis.</title>
        <authorList>
            <person name="Hellsten U."/>
            <person name="Harland R.M."/>
            <person name="Gilchrist M.J."/>
            <person name="Hendrix D."/>
            <person name="Jurka J."/>
            <person name="Kapitonov V."/>
            <person name="Ovcharenko I."/>
            <person name="Putnam N.H."/>
            <person name="Shu S."/>
            <person name="Taher L."/>
            <person name="Blitz I.L."/>
            <person name="Blumberg B."/>
            <person name="Dichmann D.S."/>
            <person name="Dubchak I."/>
            <person name="Amaya E."/>
            <person name="Detter J.C."/>
            <person name="Fletcher R."/>
            <person name="Gerhard D.S."/>
            <person name="Goodstein D."/>
            <person name="Graves T."/>
            <person name="Grigoriev I.V."/>
            <person name="Grimwood J."/>
            <person name="Kawashima T."/>
            <person name="Lindquist E."/>
            <person name="Lucas S.M."/>
            <person name="Mead P.E."/>
            <person name="Mitros T."/>
            <person name="Ogino H."/>
            <person name="Ohta Y."/>
            <person name="Poliakov A.V."/>
            <person name="Pollet N."/>
            <person name="Robert J."/>
            <person name="Salamov A."/>
            <person name="Sater A.K."/>
            <person name="Schmutz J."/>
            <person name="Terry A."/>
            <person name="Vize P.D."/>
            <person name="Warren W.C."/>
            <person name="Wells D."/>
            <person name="Wills A."/>
            <person name="Wilson R.K."/>
            <person name="Zimmerman L.B."/>
            <person name="Zorn A.M."/>
            <person name="Grainger R."/>
            <person name="Grammer T."/>
            <person name="Khokha M.K."/>
            <person name="Richardson P.M."/>
            <person name="Rokhsar D.S."/>
        </authorList>
    </citation>
    <scope>NUCLEOTIDE SEQUENCE [LARGE SCALE GENOMIC DNA]</scope>
    <source>
        <strain evidence="2">Nigerian</strain>
    </source>
</reference>
<name>A0A1B8Y705_XENTR</name>
<evidence type="ECO:0000256" key="1">
    <source>
        <dbReference type="SAM" id="Phobius"/>
    </source>
</evidence>
<dbReference type="AlphaFoldDB" id="A0A1B8Y705"/>
<dbReference type="EMBL" id="KV460401">
    <property type="protein sequence ID" value="OCA18779.1"/>
    <property type="molecule type" value="Genomic_DNA"/>
</dbReference>
<keyword evidence="1" id="KW-0472">Membrane</keyword>
<reference evidence="2" key="3">
    <citation type="submission" date="2016-05" db="EMBL/GenBank/DDBJ databases">
        <title>WGS assembly of Xenopus tropicalis.</title>
        <authorList>
            <person name="Sessions A."/>
            <person name="Jenkins J."/>
            <person name="Mitros T."/>
            <person name="Lyons J.T."/>
            <person name="Dichmann D.S."/>
            <person name="Robert J."/>
            <person name="Harland R.M."/>
            <person name="Rokhsar D.S."/>
        </authorList>
    </citation>
    <scope>NUCLEOTIDE SEQUENCE</scope>
    <source>
        <strain evidence="2">Nigerian</strain>
    </source>
</reference>
<sequence length="61" mass="7680">MVISIFRKRQRQILQFCFRSRICPKWESFCFFFIFRFFLYLTFCSTFPCQSPTKYTCYSRQ</sequence>
<gene>
    <name evidence="2" type="ORF">XENTR_v90030374mg</name>
</gene>
<feature type="transmembrane region" description="Helical" evidence="1">
    <location>
        <begin position="29"/>
        <end position="48"/>
    </location>
</feature>
<keyword evidence="1" id="KW-1133">Transmembrane helix</keyword>
<reference evidence="2" key="1">
    <citation type="submission" date="2009-11" db="EMBL/GenBank/DDBJ databases">
        <authorList>
            <consortium name="US DOE Joint Genome Institute (JGI-PGF)"/>
            <person name="Ottilar R."/>
            <person name="Schmutz J."/>
            <person name="Salamov A."/>
            <person name="Cheng J.F."/>
            <person name="Lucas S."/>
            <person name="Pitluck S."/>
            <person name="Gundlach H."/>
            <person name="Guo Y."/>
            <person name="Haberer G."/>
            <person name="Nasrallah J."/>
            <person name="Mayer K.F.X."/>
            <person name="van de Peer Y."/>
            <person name="Weigel D."/>
            <person name="Grigoriev I.V."/>
        </authorList>
    </citation>
    <scope>NUCLEOTIDE SEQUENCE</scope>
    <source>
        <strain evidence="2">Nigerian</strain>
    </source>
</reference>
<organism evidence="2">
    <name type="scientific">Xenopus tropicalis</name>
    <name type="common">Western clawed frog</name>
    <name type="synonym">Silurana tropicalis</name>
    <dbReference type="NCBI Taxonomy" id="8364"/>
    <lineage>
        <taxon>Eukaryota</taxon>
        <taxon>Metazoa</taxon>
        <taxon>Chordata</taxon>
        <taxon>Craniata</taxon>
        <taxon>Vertebrata</taxon>
        <taxon>Euteleostomi</taxon>
        <taxon>Amphibia</taxon>
        <taxon>Batrachia</taxon>
        <taxon>Anura</taxon>
        <taxon>Pipoidea</taxon>
        <taxon>Pipidae</taxon>
        <taxon>Xenopodinae</taxon>
        <taxon>Xenopus</taxon>
        <taxon>Silurana</taxon>
    </lineage>
</organism>
<evidence type="ECO:0000313" key="2">
    <source>
        <dbReference type="EMBL" id="OCA18779.1"/>
    </source>
</evidence>
<accession>A0A1B8Y705</accession>
<proteinExistence type="predicted"/>
<protein>
    <submittedName>
        <fullName evidence="2">Uncharacterized protein</fullName>
    </submittedName>
</protein>